<proteinExistence type="predicted"/>
<protein>
    <submittedName>
        <fullName evidence="2">Uncharacterized protein</fullName>
    </submittedName>
</protein>
<evidence type="ECO:0000313" key="2">
    <source>
        <dbReference type="EMBL" id="MDR7172705.1"/>
    </source>
</evidence>
<dbReference type="RefSeq" id="WP_310407811.1">
    <property type="nucleotide sequence ID" value="NZ_JAVDWW010000014.1"/>
</dbReference>
<reference evidence="2 3" key="1">
    <citation type="submission" date="2023-07" db="EMBL/GenBank/DDBJ databases">
        <title>Sorghum-associated microbial communities from plants grown in Nebraska, USA.</title>
        <authorList>
            <person name="Schachtman D."/>
        </authorList>
    </citation>
    <scope>NUCLEOTIDE SEQUENCE [LARGE SCALE GENOMIC DNA]</scope>
    <source>
        <strain evidence="2 3">4272</strain>
    </source>
</reference>
<feature type="compositionally biased region" description="Basic residues" evidence="1">
    <location>
        <begin position="58"/>
        <end position="73"/>
    </location>
</feature>
<accession>A0ABU1XQ65</accession>
<dbReference type="EMBL" id="JAVDWW010000014">
    <property type="protein sequence ID" value="MDR7172705.1"/>
    <property type="molecule type" value="Genomic_DNA"/>
</dbReference>
<feature type="compositionally biased region" description="Low complexity" evidence="1">
    <location>
        <begin position="38"/>
        <end position="57"/>
    </location>
</feature>
<evidence type="ECO:0000313" key="3">
    <source>
        <dbReference type="Proteomes" id="UP001251217"/>
    </source>
</evidence>
<evidence type="ECO:0000256" key="1">
    <source>
        <dbReference type="SAM" id="MobiDB-lite"/>
    </source>
</evidence>
<keyword evidence="3" id="KW-1185">Reference proteome</keyword>
<name>A0ABU1XQ65_9NOCA</name>
<comment type="caution">
    <text evidence="2">The sequence shown here is derived from an EMBL/GenBank/DDBJ whole genome shotgun (WGS) entry which is preliminary data.</text>
</comment>
<organism evidence="2 3">
    <name type="scientific">Nocardia kruczakiae</name>
    <dbReference type="NCBI Taxonomy" id="261477"/>
    <lineage>
        <taxon>Bacteria</taxon>
        <taxon>Bacillati</taxon>
        <taxon>Actinomycetota</taxon>
        <taxon>Actinomycetes</taxon>
        <taxon>Mycobacteriales</taxon>
        <taxon>Nocardiaceae</taxon>
        <taxon>Nocardia</taxon>
    </lineage>
</organism>
<dbReference type="Proteomes" id="UP001251217">
    <property type="component" value="Unassembled WGS sequence"/>
</dbReference>
<feature type="region of interest" description="Disordered" evidence="1">
    <location>
        <begin position="1"/>
        <end position="90"/>
    </location>
</feature>
<gene>
    <name evidence="2" type="ORF">J2W56_006471</name>
</gene>
<sequence length="143" mass="15751">MNTFLFISLPGPLDPAQEGNSMAPTAHHSDRPNPHTQPTDASAPAARPDATDATVTPLRRKRAPAAPTRRQRRTQPPPTGRMWVGPTSEQTRRLVAESRLRQGLPPRIENPAVIESLALFLRNTLATLPPDCDQDRDNDRRAA</sequence>